<dbReference type="InterPro" id="IPR000182">
    <property type="entry name" value="GNAT_dom"/>
</dbReference>
<name>A0ABY7UNE8_9CORY</name>
<evidence type="ECO:0000256" key="2">
    <source>
        <dbReference type="ARBA" id="ARBA00023315"/>
    </source>
</evidence>
<gene>
    <name evidence="4" type="ORF">CJEDD_08005</name>
</gene>
<dbReference type="PANTHER" id="PTHR43877:SF1">
    <property type="entry name" value="ACETYLTRANSFERASE"/>
    <property type="match status" value="1"/>
</dbReference>
<dbReference type="PROSITE" id="PS51186">
    <property type="entry name" value="GNAT"/>
    <property type="match status" value="1"/>
</dbReference>
<dbReference type="RefSeq" id="WP_042404980.1">
    <property type="nucleotide sequence ID" value="NZ_CBYN010000006.1"/>
</dbReference>
<dbReference type="Proteomes" id="UP001218071">
    <property type="component" value="Chromosome"/>
</dbReference>
<protein>
    <submittedName>
        <fullName evidence="4">Acetyltransferase (GNAT) family protein</fullName>
    </submittedName>
</protein>
<keyword evidence="1" id="KW-0808">Transferase</keyword>
<evidence type="ECO:0000259" key="3">
    <source>
        <dbReference type="PROSITE" id="PS51186"/>
    </source>
</evidence>
<dbReference type="CDD" id="cd04301">
    <property type="entry name" value="NAT_SF"/>
    <property type="match status" value="1"/>
</dbReference>
<keyword evidence="5" id="KW-1185">Reference proteome</keyword>
<sequence>MNATIRHANRSDAEAIADVHNRSRAEAYRGLIADDILFGEEHTYALAQAWREFFTVPVAGARVAVAEVGSQIVGFAYALPADGPAPIELHNLYMLEKAKGTGAATMLLDAVVEPGEPAFLWVAEWNERAQAFYRKHGFALDGAEAFHEGDQITVKRMVRG</sequence>
<proteinExistence type="predicted"/>
<evidence type="ECO:0000313" key="4">
    <source>
        <dbReference type="EMBL" id="WCZ39194.1"/>
    </source>
</evidence>
<organism evidence="4 5">
    <name type="scientific">Corynebacterium jeddahense</name>
    <dbReference type="NCBI Taxonomy" id="1414719"/>
    <lineage>
        <taxon>Bacteria</taxon>
        <taxon>Bacillati</taxon>
        <taxon>Actinomycetota</taxon>
        <taxon>Actinomycetes</taxon>
        <taxon>Mycobacteriales</taxon>
        <taxon>Corynebacteriaceae</taxon>
        <taxon>Corynebacterium</taxon>
    </lineage>
</organism>
<dbReference type="PANTHER" id="PTHR43877">
    <property type="entry name" value="AMINOALKYLPHOSPHONATE N-ACETYLTRANSFERASE-RELATED-RELATED"/>
    <property type="match status" value="1"/>
</dbReference>
<dbReference type="SUPFAM" id="SSF55729">
    <property type="entry name" value="Acyl-CoA N-acyltransferases (Nat)"/>
    <property type="match status" value="1"/>
</dbReference>
<dbReference type="Gene3D" id="3.40.630.30">
    <property type="match status" value="1"/>
</dbReference>
<feature type="domain" description="N-acetyltransferase" evidence="3">
    <location>
        <begin position="3"/>
        <end position="159"/>
    </location>
</feature>
<dbReference type="InterPro" id="IPR050832">
    <property type="entry name" value="Bact_Acetyltransf"/>
</dbReference>
<evidence type="ECO:0000313" key="5">
    <source>
        <dbReference type="Proteomes" id="UP001218071"/>
    </source>
</evidence>
<evidence type="ECO:0000256" key="1">
    <source>
        <dbReference type="ARBA" id="ARBA00022679"/>
    </source>
</evidence>
<dbReference type="EMBL" id="CP063194">
    <property type="protein sequence ID" value="WCZ39194.1"/>
    <property type="molecule type" value="Genomic_DNA"/>
</dbReference>
<accession>A0ABY7UNE8</accession>
<dbReference type="InterPro" id="IPR016181">
    <property type="entry name" value="Acyl_CoA_acyltransferase"/>
</dbReference>
<dbReference type="Pfam" id="PF00583">
    <property type="entry name" value="Acetyltransf_1"/>
    <property type="match status" value="1"/>
</dbReference>
<keyword evidence="2" id="KW-0012">Acyltransferase</keyword>
<reference evidence="4 5" key="1">
    <citation type="submission" date="2020-10" db="EMBL/GenBank/DDBJ databases">
        <title>Complete genome sequence of Corynebacterium jeddahense DSM 45997, type strain of Corynebacterium jeddahense.</title>
        <authorList>
            <person name="Busche T."/>
            <person name="Kalinowski J."/>
            <person name="Ruckert C."/>
        </authorList>
    </citation>
    <scope>NUCLEOTIDE SEQUENCE [LARGE SCALE GENOMIC DNA]</scope>
    <source>
        <strain evidence="4 5">DSM 45997</strain>
    </source>
</reference>